<dbReference type="RefSeq" id="WP_269127647.1">
    <property type="nucleotide sequence ID" value="NZ_JAPUBN010000024.1"/>
</dbReference>
<evidence type="ECO:0000313" key="10">
    <source>
        <dbReference type="EMBL" id="MCZ2723520.1"/>
    </source>
</evidence>
<feature type="binding site" evidence="8">
    <location>
        <position position="263"/>
    </location>
    <ligand>
        <name>Mn(2+)</name>
        <dbReference type="ChEBI" id="CHEBI:29035"/>
        <label>1</label>
    </ligand>
</feature>
<evidence type="ECO:0000256" key="3">
    <source>
        <dbReference type="ARBA" id="ARBA00009528"/>
    </source>
</evidence>
<dbReference type="InterPro" id="IPR011356">
    <property type="entry name" value="Leucine_aapep/pepB"/>
</dbReference>
<gene>
    <name evidence="8" type="primary">pepA</name>
    <name evidence="10" type="ORF">O1D97_18375</name>
</gene>
<dbReference type="InterPro" id="IPR000819">
    <property type="entry name" value="Peptidase_M17_C"/>
</dbReference>
<dbReference type="Gene3D" id="3.40.630.10">
    <property type="entry name" value="Zn peptidases"/>
    <property type="match status" value="1"/>
</dbReference>
<feature type="binding site" evidence="8">
    <location>
        <position position="342"/>
    </location>
    <ligand>
        <name>Mn(2+)</name>
        <dbReference type="ChEBI" id="CHEBI:29035"/>
        <label>2</label>
    </ligand>
</feature>
<dbReference type="InterPro" id="IPR023042">
    <property type="entry name" value="Peptidase_M17_leu_NH2_pept"/>
</dbReference>
<proteinExistence type="inferred from homology"/>
<keyword evidence="5 8" id="KW-0645">Protease</keyword>
<evidence type="ECO:0000256" key="5">
    <source>
        <dbReference type="ARBA" id="ARBA00022670"/>
    </source>
</evidence>
<comment type="catalytic activity">
    <reaction evidence="2 8">
        <text>Release of an N-terminal amino acid, preferentially leucine, but not glutamic or aspartic acids.</text>
        <dbReference type="EC" id="3.4.11.10"/>
    </reaction>
</comment>
<dbReference type="CDD" id="cd00433">
    <property type="entry name" value="Peptidase_M17"/>
    <property type="match status" value="1"/>
</dbReference>
<organism evidence="10 11">
    <name type="scientific">Marinomonas phaeophyticola</name>
    <dbReference type="NCBI Taxonomy" id="3004091"/>
    <lineage>
        <taxon>Bacteria</taxon>
        <taxon>Pseudomonadati</taxon>
        <taxon>Pseudomonadota</taxon>
        <taxon>Gammaproteobacteria</taxon>
        <taxon>Oceanospirillales</taxon>
        <taxon>Oceanospirillaceae</taxon>
        <taxon>Marinomonas</taxon>
    </lineage>
</organism>
<dbReference type="PROSITE" id="PS00631">
    <property type="entry name" value="CYTOSOL_AP"/>
    <property type="match status" value="1"/>
</dbReference>
<feature type="binding site" evidence="8">
    <location>
        <position position="258"/>
    </location>
    <ligand>
        <name>Mn(2+)</name>
        <dbReference type="ChEBI" id="CHEBI:29035"/>
        <label>2</label>
    </ligand>
</feature>
<comment type="catalytic activity">
    <reaction evidence="1 8">
        <text>Release of an N-terminal amino acid, Xaa-|-Yaa-, in which Xaa is preferably Leu, but may be other amino acids including Pro although not Arg or Lys, and Yaa may be Pro. Amino acid amides and methyl esters are also readily hydrolyzed, but rates on arylamides are exceedingly low.</text>
        <dbReference type="EC" id="3.4.11.1"/>
    </reaction>
</comment>
<dbReference type="Pfam" id="PF00883">
    <property type="entry name" value="Peptidase_M17"/>
    <property type="match status" value="1"/>
</dbReference>
<keyword evidence="11" id="KW-1185">Reference proteome</keyword>
<evidence type="ECO:0000256" key="7">
    <source>
        <dbReference type="ARBA" id="ARBA00023211"/>
    </source>
</evidence>
<feature type="binding site" evidence="8">
    <location>
        <position position="263"/>
    </location>
    <ligand>
        <name>Mn(2+)</name>
        <dbReference type="ChEBI" id="CHEBI:29035"/>
        <label>2</label>
    </ligand>
</feature>
<dbReference type="HAMAP" id="MF_00181">
    <property type="entry name" value="Cytosol_peptidase_M17"/>
    <property type="match status" value="1"/>
</dbReference>
<feature type="binding site" evidence="8">
    <location>
        <position position="342"/>
    </location>
    <ligand>
        <name>Mn(2+)</name>
        <dbReference type="ChEBI" id="CHEBI:29035"/>
        <label>1</label>
    </ligand>
</feature>
<evidence type="ECO:0000259" key="9">
    <source>
        <dbReference type="PROSITE" id="PS00631"/>
    </source>
</evidence>
<dbReference type="Pfam" id="PF02789">
    <property type="entry name" value="Peptidase_M17_N"/>
    <property type="match status" value="1"/>
</dbReference>
<keyword evidence="4 8" id="KW-0031">Aminopeptidase</keyword>
<evidence type="ECO:0000256" key="8">
    <source>
        <dbReference type="HAMAP-Rule" id="MF_00181"/>
    </source>
</evidence>
<dbReference type="NCBIfam" id="NF002074">
    <property type="entry name" value="PRK00913.1-4"/>
    <property type="match status" value="1"/>
</dbReference>
<accession>A0ABT4JYN3</accession>
<feature type="active site" evidence="8">
    <location>
        <position position="344"/>
    </location>
</feature>
<feature type="binding site" evidence="8">
    <location>
        <position position="340"/>
    </location>
    <ligand>
        <name>Mn(2+)</name>
        <dbReference type="ChEBI" id="CHEBI:29035"/>
        <label>1</label>
    </ligand>
</feature>
<keyword evidence="8" id="KW-0963">Cytoplasm</keyword>
<comment type="function">
    <text evidence="8">Presumably involved in the processing and regular turnover of intracellular proteins. Catalyzes the removal of unsubstituted N-terminal amino acids from various peptides.</text>
</comment>
<dbReference type="SUPFAM" id="SSF53187">
    <property type="entry name" value="Zn-dependent exopeptidases"/>
    <property type="match status" value="1"/>
</dbReference>
<evidence type="ECO:0000256" key="4">
    <source>
        <dbReference type="ARBA" id="ARBA00022438"/>
    </source>
</evidence>
<sequence length="487" mass="52028">MNTALFDRFSTVQADLVVAFVPSDSALPDSTSWLNESLDGSIEQLRATKVFSGKLAETLLLPVTNQDFAQPILLVGIGKDDELSDAQARKVIASVASQIKKLPYKTVAIASSELAIKKRSKNNVLTLVAQWVNEGFYEFIGFKKEPEIAPDVETILLQGTDEDSLKIGVATAKGSHYARQLGNLPGNVCTPSYLASQAQQLGDDYKLKIDLLDENRMDELGMQCLLSVGRGSDQPSYLIVMEYKGGEEGDAPHVLLGKGITFDTGGISLKPGAKMDEMKYDMCGAASVFGTMKAICELQPKMNITAVVAAAENMPSGRATKPGDVVRTMSGQTVEILNTDAEGRLVLCDALTYIERFEPKSVVDIATLTGACVVALGSVNSGMYANNDTVAADLHVASTTSADKIWQMPLDEEYQQQLDSNFADIANIGGPEAGSVTAACFLSRFTKSYPWAHLDIAGTAWAGGASKGASGRPVALLTQYLLAKENA</sequence>
<comment type="subcellular location">
    <subcellularLocation>
        <location evidence="8">Cytoplasm</location>
    </subcellularLocation>
</comment>
<dbReference type="Proteomes" id="UP001149719">
    <property type="component" value="Unassembled WGS sequence"/>
</dbReference>
<evidence type="ECO:0000313" key="11">
    <source>
        <dbReference type="Proteomes" id="UP001149719"/>
    </source>
</evidence>
<comment type="cofactor">
    <cofactor evidence="8">
        <name>Mn(2+)</name>
        <dbReference type="ChEBI" id="CHEBI:29035"/>
    </cofactor>
    <text evidence="8">Binds 2 manganese ions per subunit.</text>
</comment>
<keyword evidence="7 8" id="KW-0464">Manganese</keyword>
<feature type="binding site" evidence="8">
    <location>
        <position position="281"/>
    </location>
    <ligand>
        <name>Mn(2+)</name>
        <dbReference type="ChEBI" id="CHEBI:29035"/>
        <label>2</label>
    </ligand>
</feature>
<evidence type="ECO:0000256" key="6">
    <source>
        <dbReference type="ARBA" id="ARBA00022801"/>
    </source>
</evidence>
<protein>
    <recommendedName>
        <fullName evidence="8">Probable cytosol aminopeptidase</fullName>
        <ecNumber evidence="8">3.4.11.1</ecNumber>
    </recommendedName>
    <alternativeName>
        <fullName evidence="8">Leucine aminopeptidase</fullName>
        <shortName evidence="8">LAP</shortName>
        <ecNumber evidence="8">3.4.11.10</ecNumber>
    </alternativeName>
    <alternativeName>
        <fullName evidence="8">Leucyl aminopeptidase</fullName>
    </alternativeName>
</protein>
<name>A0ABT4JYN3_9GAMM</name>
<dbReference type="InterPro" id="IPR043472">
    <property type="entry name" value="Macro_dom-like"/>
</dbReference>
<dbReference type="Gene3D" id="3.40.220.10">
    <property type="entry name" value="Leucine Aminopeptidase, subunit E, domain 1"/>
    <property type="match status" value="1"/>
</dbReference>
<feature type="active site" evidence="8">
    <location>
        <position position="270"/>
    </location>
</feature>
<comment type="caution">
    <text evidence="10">The sequence shown here is derived from an EMBL/GenBank/DDBJ whole genome shotgun (WGS) entry which is preliminary data.</text>
</comment>
<evidence type="ECO:0000256" key="2">
    <source>
        <dbReference type="ARBA" id="ARBA00000967"/>
    </source>
</evidence>
<keyword evidence="6 8" id="KW-0378">Hydrolase</keyword>
<dbReference type="EC" id="3.4.11.1" evidence="8"/>
<dbReference type="PANTHER" id="PTHR11963">
    <property type="entry name" value="LEUCINE AMINOPEPTIDASE-RELATED"/>
    <property type="match status" value="1"/>
</dbReference>
<keyword evidence="8" id="KW-0479">Metal-binding</keyword>
<dbReference type="EMBL" id="JAPUBN010000024">
    <property type="protein sequence ID" value="MCZ2723520.1"/>
    <property type="molecule type" value="Genomic_DNA"/>
</dbReference>
<comment type="similarity">
    <text evidence="3 8">Belongs to the peptidase M17 family.</text>
</comment>
<dbReference type="PANTHER" id="PTHR11963:SF23">
    <property type="entry name" value="CYTOSOL AMINOPEPTIDASE"/>
    <property type="match status" value="1"/>
</dbReference>
<dbReference type="PRINTS" id="PR00481">
    <property type="entry name" value="LAMNOPPTDASE"/>
</dbReference>
<dbReference type="SUPFAM" id="SSF52949">
    <property type="entry name" value="Macro domain-like"/>
    <property type="match status" value="1"/>
</dbReference>
<dbReference type="InterPro" id="IPR008283">
    <property type="entry name" value="Peptidase_M17_N"/>
</dbReference>
<dbReference type="GO" id="GO:0004177">
    <property type="term" value="F:aminopeptidase activity"/>
    <property type="evidence" value="ECO:0007669"/>
    <property type="project" value="UniProtKB-KW"/>
</dbReference>
<reference evidence="10" key="1">
    <citation type="submission" date="2022-12" db="EMBL/GenBank/DDBJ databases">
        <title>Marinomonas 15G1-11 sp. nov, isolated from marine algae.</title>
        <authorList>
            <person name="Butt M."/>
            <person name="Choi D.G."/>
            <person name="Kim J.M."/>
            <person name="Lee J.K."/>
            <person name="Baek J.H."/>
            <person name="Jeon C.O."/>
        </authorList>
    </citation>
    <scope>NUCLEOTIDE SEQUENCE</scope>
    <source>
        <strain evidence="10">15G1-11</strain>
    </source>
</reference>
<feature type="domain" description="Cytosol aminopeptidase" evidence="9">
    <location>
        <begin position="338"/>
        <end position="345"/>
    </location>
</feature>
<dbReference type="EC" id="3.4.11.10" evidence="8"/>
<evidence type="ECO:0000256" key="1">
    <source>
        <dbReference type="ARBA" id="ARBA00000135"/>
    </source>
</evidence>